<dbReference type="InterPro" id="IPR006674">
    <property type="entry name" value="HD_domain"/>
</dbReference>
<evidence type="ECO:0000313" key="4">
    <source>
        <dbReference type="EMBL" id="MBW6400870.1"/>
    </source>
</evidence>
<dbReference type="NCBIfam" id="TIGR01353">
    <property type="entry name" value="dGTP_triPase"/>
    <property type="match status" value="1"/>
</dbReference>
<dbReference type="PANTHER" id="PTHR11373:SF40">
    <property type="entry name" value="DEOXYGUANOSINETRIPHOSPHATE TRIPHOSPHOHYDROLASE-LIKE PROTEIN 2"/>
    <property type="match status" value="1"/>
</dbReference>
<keyword evidence="1 2" id="KW-0378">Hydrolase</keyword>
<gene>
    <name evidence="4" type="ORF">KPL78_23625</name>
</gene>
<accession>A0ABS7AEY7</accession>
<dbReference type="InterPro" id="IPR026875">
    <property type="entry name" value="PHydrolase_assoc_dom"/>
</dbReference>
<organism evidence="4 5">
    <name type="scientific">Roseomonas alba</name>
    <dbReference type="NCBI Taxonomy" id="2846776"/>
    <lineage>
        <taxon>Bacteria</taxon>
        <taxon>Pseudomonadati</taxon>
        <taxon>Pseudomonadota</taxon>
        <taxon>Alphaproteobacteria</taxon>
        <taxon>Acetobacterales</taxon>
        <taxon>Roseomonadaceae</taxon>
        <taxon>Roseomonas</taxon>
    </lineage>
</organism>
<name>A0ABS7AEY7_9PROT</name>
<sequence>MNSDWEARQEAWTQREDDARTPFDVDYARVIHSGSFRRLQGKTQILNLGDSDFYRTRLTHSLEVAQVANGIRMHLAMVDLPEDAKRYLPPASLIQAIGFTHDLGHPPFGHGGEVALNYCMRSNGGFEGNGQTLRILARLEDFSKAHGSNLTRRCLLGVLKYPVPYSKLVHPEVKPSLRTDTTAIRIIDREACKPPKCHLDTEADVVEWILEPFTPADRKRFMSIDEREGKHSKPRYKSFDCSIMDVADDIAYGVHDLEDAIALGLITARDFVGHVKPEECVSFLESPGMARDAEKQGKSPYDVLVDGLFGPSGRRKQLISRAVGYLINSVVLHEDPGFDHPLLRFRVAMPKGPHAFLRQLRDIVDAQVIRSANVQHLEFKGQQMVVAVFEALLSEPRSFLPADAYAVFDAAGKDPRAICDYVAGMTDHFLLKTYDRLFSPRMGSVFDKL</sequence>
<dbReference type="PANTHER" id="PTHR11373">
    <property type="entry name" value="DEOXYNUCLEOSIDE TRIPHOSPHATE TRIPHOSPHOHYDROLASE"/>
    <property type="match status" value="1"/>
</dbReference>
<dbReference type="SMART" id="SM00471">
    <property type="entry name" value="HDc"/>
    <property type="match status" value="1"/>
</dbReference>
<evidence type="ECO:0000259" key="3">
    <source>
        <dbReference type="PROSITE" id="PS51831"/>
    </source>
</evidence>
<dbReference type="SUPFAM" id="SSF109604">
    <property type="entry name" value="HD-domain/PDEase-like"/>
    <property type="match status" value="1"/>
</dbReference>
<evidence type="ECO:0000256" key="1">
    <source>
        <dbReference type="ARBA" id="ARBA00022801"/>
    </source>
</evidence>
<dbReference type="Gene3D" id="1.10.3210.10">
    <property type="entry name" value="Hypothetical protein af1432"/>
    <property type="match status" value="1"/>
</dbReference>
<protein>
    <recommendedName>
        <fullName evidence="2">Deoxyguanosinetriphosphate triphosphohydrolase-like protein</fullName>
    </recommendedName>
</protein>
<dbReference type="InterPro" id="IPR050135">
    <property type="entry name" value="dGTPase-like"/>
</dbReference>
<dbReference type="CDD" id="cd00077">
    <property type="entry name" value="HDc"/>
    <property type="match status" value="1"/>
</dbReference>
<reference evidence="4 5" key="1">
    <citation type="submission" date="2021-07" db="EMBL/GenBank/DDBJ databases">
        <authorList>
            <person name="So Y."/>
        </authorList>
    </citation>
    <scope>NUCLEOTIDE SEQUENCE [LARGE SCALE GENOMIC DNA]</scope>
    <source>
        <strain evidence="4 5">HJA6</strain>
    </source>
</reference>
<dbReference type="InterPro" id="IPR006261">
    <property type="entry name" value="dGTPase"/>
</dbReference>
<dbReference type="InterPro" id="IPR003607">
    <property type="entry name" value="HD/PDEase_dom"/>
</dbReference>
<feature type="domain" description="HD" evidence="3">
    <location>
        <begin position="57"/>
        <end position="253"/>
    </location>
</feature>
<evidence type="ECO:0000313" key="5">
    <source>
        <dbReference type="Proteomes" id="UP001196565"/>
    </source>
</evidence>
<dbReference type="InterPro" id="IPR023023">
    <property type="entry name" value="dNTPase_2"/>
</dbReference>
<comment type="caution">
    <text evidence="4">The sequence shown here is derived from an EMBL/GenBank/DDBJ whole genome shotgun (WGS) entry which is preliminary data.</text>
</comment>
<keyword evidence="5" id="KW-1185">Reference proteome</keyword>
<proteinExistence type="inferred from homology"/>
<comment type="similarity">
    <text evidence="2">Belongs to the dGTPase family. Type 2 subfamily.</text>
</comment>
<dbReference type="NCBIfam" id="NF003701">
    <property type="entry name" value="PRK05318.1"/>
    <property type="match status" value="1"/>
</dbReference>
<evidence type="ECO:0000256" key="2">
    <source>
        <dbReference type="HAMAP-Rule" id="MF_01212"/>
    </source>
</evidence>
<dbReference type="Proteomes" id="UP001196565">
    <property type="component" value="Unassembled WGS sequence"/>
</dbReference>
<dbReference type="Pfam" id="PF01966">
    <property type="entry name" value="HD"/>
    <property type="match status" value="1"/>
</dbReference>
<dbReference type="Pfam" id="PF13286">
    <property type="entry name" value="HD_assoc"/>
    <property type="match status" value="1"/>
</dbReference>
<dbReference type="NCBIfam" id="NF041026">
    <property type="entry name" value="antiphage_dGTPase"/>
    <property type="match status" value="1"/>
</dbReference>
<dbReference type="HAMAP" id="MF_01212">
    <property type="entry name" value="dGTPase_type2"/>
    <property type="match status" value="1"/>
</dbReference>
<dbReference type="EMBL" id="JAHYBZ010000009">
    <property type="protein sequence ID" value="MBW6400870.1"/>
    <property type="molecule type" value="Genomic_DNA"/>
</dbReference>
<dbReference type="RefSeq" id="WP_219765439.1">
    <property type="nucleotide sequence ID" value="NZ_JAHYBZ010000009.1"/>
</dbReference>
<dbReference type="PROSITE" id="PS51831">
    <property type="entry name" value="HD"/>
    <property type="match status" value="1"/>
</dbReference>